<organism evidence="6 7">
    <name type="scientific">Bellilinea caldifistulae</name>
    <dbReference type="NCBI Taxonomy" id="360411"/>
    <lineage>
        <taxon>Bacteria</taxon>
        <taxon>Bacillati</taxon>
        <taxon>Chloroflexota</taxon>
        <taxon>Anaerolineae</taxon>
        <taxon>Anaerolineales</taxon>
        <taxon>Anaerolineaceae</taxon>
        <taxon>Bellilinea</taxon>
    </lineage>
</organism>
<evidence type="ECO:0000256" key="4">
    <source>
        <dbReference type="ARBA" id="ARBA00022840"/>
    </source>
</evidence>
<keyword evidence="4 6" id="KW-0067">ATP-binding</keyword>
<dbReference type="PATRIC" id="fig|360411.5.peg.924"/>
<dbReference type="InterPro" id="IPR003593">
    <property type="entry name" value="AAA+_ATPase"/>
</dbReference>
<proteinExistence type="inferred from homology"/>
<gene>
    <name evidence="6" type="ORF">AC812_02745</name>
</gene>
<dbReference type="InterPro" id="IPR027417">
    <property type="entry name" value="P-loop_NTPase"/>
</dbReference>
<dbReference type="SMART" id="SM00382">
    <property type="entry name" value="AAA"/>
    <property type="match status" value="1"/>
</dbReference>
<reference evidence="6 7" key="1">
    <citation type="submission" date="2015-07" db="EMBL/GenBank/DDBJ databases">
        <title>Draft genome of Bellilinea caldifistulae DSM 17877.</title>
        <authorList>
            <person name="Hemp J."/>
            <person name="Ward L.M."/>
            <person name="Pace L.A."/>
            <person name="Fischer W.W."/>
        </authorList>
    </citation>
    <scope>NUCLEOTIDE SEQUENCE [LARGE SCALE GENOMIC DNA]</scope>
    <source>
        <strain evidence="6 7">GOMI-1</strain>
    </source>
</reference>
<evidence type="ECO:0000259" key="5">
    <source>
        <dbReference type="PROSITE" id="PS50893"/>
    </source>
</evidence>
<comment type="caution">
    <text evidence="6">The sequence shown here is derived from an EMBL/GenBank/DDBJ whole genome shotgun (WGS) entry which is preliminary data.</text>
</comment>
<dbReference type="EMBL" id="LGHJ01000008">
    <property type="protein sequence ID" value="KPL77801.1"/>
    <property type="molecule type" value="Genomic_DNA"/>
</dbReference>
<accession>A0A0P6X794</accession>
<evidence type="ECO:0000313" key="6">
    <source>
        <dbReference type="EMBL" id="KPL77801.1"/>
    </source>
</evidence>
<dbReference type="PANTHER" id="PTHR43335:SF4">
    <property type="entry name" value="ABC TRANSPORTER, ATP-BINDING PROTEIN"/>
    <property type="match status" value="1"/>
</dbReference>
<name>A0A0P6X794_9CHLR</name>
<sequence length="215" mass="23874">MAIEGVSKQIGDRLILDGINLNVPPGKIYGISGPNGSGKSMLLRVICGLVHPTRGRVWIFGREIGKDVEFPGETGVLIETPGFLPHYSGFRNLQLLAMIRNRISREDIVNTIRLVGLDPYEPKPVRTYSTGMRQRLGIAQAIMENPRLLLLDEPTNGLDREGIKDVHRLLKELRADGVTILLTSHSREEIDELCDAEFVMGNGRLSSIHISPARF</sequence>
<dbReference type="GO" id="GO:0005524">
    <property type="term" value="F:ATP binding"/>
    <property type="evidence" value="ECO:0007669"/>
    <property type="project" value="UniProtKB-KW"/>
</dbReference>
<keyword evidence="7" id="KW-1185">Reference proteome</keyword>
<protein>
    <submittedName>
        <fullName evidence="6">Multidrug ABC transporter ATP-binding protein</fullName>
    </submittedName>
</protein>
<dbReference type="PANTHER" id="PTHR43335">
    <property type="entry name" value="ABC TRANSPORTER, ATP-BINDING PROTEIN"/>
    <property type="match status" value="1"/>
</dbReference>
<dbReference type="InterPro" id="IPR003439">
    <property type="entry name" value="ABC_transporter-like_ATP-bd"/>
</dbReference>
<dbReference type="SUPFAM" id="SSF52540">
    <property type="entry name" value="P-loop containing nucleoside triphosphate hydrolases"/>
    <property type="match status" value="1"/>
</dbReference>
<dbReference type="GO" id="GO:0016887">
    <property type="term" value="F:ATP hydrolysis activity"/>
    <property type="evidence" value="ECO:0007669"/>
    <property type="project" value="InterPro"/>
</dbReference>
<evidence type="ECO:0000256" key="3">
    <source>
        <dbReference type="ARBA" id="ARBA00022741"/>
    </source>
</evidence>
<dbReference type="Proteomes" id="UP000050514">
    <property type="component" value="Unassembled WGS sequence"/>
</dbReference>
<feature type="domain" description="ABC transporter" evidence="5">
    <location>
        <begin position="1"/>
        <end position="213"/>
    </location>
</feature>
<dbReference type="PROSITE" id="PS50893">
    <property type="entry name" value="ABC_TRANSPORTER_2"/>
    <property type="match status" value="1"/>
</dbReference>
<evidence type="ECO:0000256" key="2">
    <source>
        <dbReference type="ARBA" id="ARBA00022448"/>
    </source>
</evidence>
<keyword evidence="2" id="KW-0813">Transport</keyword>
<comment type="similarity">
    <text evidence="1">Belongs to the ABC transporter superfamily.</text>
</comment>
<dbReference type="Gene3D" id="3.40.50.300">
    <property type="entry name" value="P-loop containing nucleotide triphosphate hydrolases"/>
    <property type="match status" value="1"/>
</dbReference>
<dbReference type="Pfam" id="PF00005">
    <property type="entry name" value="ABC_tran"/>
    <property type="match status" value="1"/>
</dbReference>
<evidence type="ECO:0000313" key="7">
    <source>
        <dbReference type="Proteomes" id="UP000050514"/>
    </source>
</evidence>
<dbReference type="AlphaFoldDB" id="A0A0P6X794"/>
<evidence type="ECO:0000256" key="1">
    <source>
        <dbReference type="ARBA" id="ARBA00005417"/>
    </source>
</evidence>
<dbReference type="STRING" id="360411.AC812_02745"/>
<keyword evidence="3" id="KW-0547">Nucleotide-binding</keyword>